<protein>
    <submittedName>
        <fullName evidence="2">Transcriptional regulator, AraC family</fullName>
    </submittedName>
</protein>
<dbReference type="PATRIC" id="fig|1434107.4.peg.1508"/>
<sequence>MKIGLAQNNDIDGWIKLLELVKDNFPGLDMDEYKKGLSIRILEQGALVAKENGVLIGALLFSRESKELEFLAVHPQYRRLGTATALIRHMFAFFPKGSCFTVITYREDDPKGKAARELYKRIGFTPGELIIVFDYPCKKFIYINE</sequence>
<accession>A0A0E3SLT5</accession>
<dbReference type="Pfam" id="PF00583">
    <property type="entry name" value="Acetyltransf_1"/>
    <property type="match status" value="1"/>
</dbReference>
<dbReference type="InterPro" id="IPR016181">
    <property type="entry name" value="Acyl_CoA_acyltransferase"/>
</dbReference>
<dbReference type="SUPFAM" id="SSF55729">
    <property type="entry name" value="Acyl-CoA N-acyltransferases (Nat)"/>
    <property type="match status" value="1"/>
</dbReference>
<dbReference type="GeneID" id="24788657"/>
<evidence type="ECO:0000259" key="1">
    <source>
        <dbReference type="PROSITE" id="PS51186"/>
    </source>
</evidence>
<dbReference type="GO" id="GO:0016747">
    <property type="term" value="F:acyltransferase activity, transferring groups other than amino-acyl groups"/>
    <property type="evidence" value="ECO:0007669"/>
    <property type="project" value="InterPro"/>
</dbReference>
<evidence type="ECO:0000313" key="2">
    <source>
        <dbReference type="EMBL" id="AKB81723.1"/>
    </source>
</evidence>
<dbReference type="Proteomes" id="UP000033066">
    <property type="component" value="Chromosome"/>
</dbReference>
<gene>
    <name evidence="2" type="ORF">MSBR3_1145</name>
</gene>
<proteinExistence type="predicted"/>
<dbReference type="EMBL" id="CP009517">
    <property type="protein sequence ID" value="AKB81723.1"/>
    <property type="molecule type" value="Genomic_DNA"/>
</dbReference>
<feature type="domain" description="N-acetyltransferase" evidence="1">
    <location>
        <begin position="1"/>
        <end position="145"/>
    </location>
</feature>
<keyword evidence="3" id="KW-1185">Reference proteome</keyword>
<dbReference type="InterPro" id="IPR000182">
    <property type="entry name" value="GNAT_dom"/>
</dbReference>
<dbReference type="Gene3D" id="3.40.630.30">
    <property type="match status" value="1"/>
</dbReference>
<evidence type="ECO:0000313" key="3">
    <source>
        <dbReference type="Proteomes" id="UP000033066"/>
    </source>
</evidence>
<dbReference type="OrthoDB" id="43754at2157"/>
<dbReference type="HOGENOM" id="CLU_144001_0_0_2"/>
<dbReference type="RefSeq" id="WP_048107168.1">
    <property type="nucleotide sequence ID" value="NZ_CP009517.1"/>
</dbReference>
<dbReference type="STRING" id="1434107.MSBR3_1145"/>
<dbReference type="AlphaFoldDB" id="A0A0E3SLT5"/>
<reference evidence="2" key="1">
    <citation type="submission" date="2014-07" db="EMBL/GenBank/DDBJ databases">
        <title>Methanogenic archaea and the global carbon cycle.</title>
        <authorList>
            <person name="Henriksen J.R."/>
            <person name="Luke J."/>
            <person name="Reinhart S."/>
            <person name="Benedict M.N."/>
            <person name="Youngblut N.D."/>
            <person name="Metcalf M.E."/>
            <person name="Whitaker R.J."/>
            <person name="Metcalf W.W."/>
        </authorList>
    </citation>
    <scope>NUCLEOTIDE SEQUENCE [LARGE SCALE GENOMIC DNA]</scope>
    <source>
        <strain evidence="2">3</strain>
    </source>
</reference>
<dbReference type="PROSITE" id="PS51186">
    <property type="entry name" value="GNAT"/>
    <property type="match status" value="1"/>
</dbReference>
<dbReference type="CDD" id="cd04301">
    <property type="entry name" value="NAT_SF"/>
    <property type="match status" value="1"/>
</dbReference>
<name>A0A0E3SLT5_METBA</name>
<organism evidence="2 3">
    <name type="scientific">Methanosarcina barkeri 3</name>
    <dbReference type="NCBI Taxonomy" id="1434107"/>
    <lineage>
        <taxon>Archaea</taxon>
        <taxon>Methanobacteriati</taxon>
        <taxon>Methanobacteriota</taxon>
        <taxon>Stenosarchaea group</taxon>
        <taxon>Methanomicrobia</taxon>
        <taxon>Methanosarcinales</taxon>
        <taxon>Methanosarcinaceae</taxon>
        <taxon>Methanosarcina</taxon>
    </lineage>
</organism>
<dbReference type="KEGG" id="mbak:MSBR3_1145"/>